<sequence length="154" mass="17013">MNSSWPEWDAYADTHVDVSLPDGAQAVLRRTDGGESDSAAWPYSPNTVAWILTACNPRSVLLDEQVNAERHDLLRDQLVEAGCVPYDTVGRDATSDWVEPGFLVVGEVGELILNLAHEWDQNAVFRWTPDALAIVGVLQPGEHTMPWVLELPHA</sequence>
<proteinExistence type="predicted"/>
<reference evidence="1" key="1">
    <citation type="submission" date="2020-05" db="EMBL/GenBank/DDBJ databases">
        <authorList>
            <person name="Chiriac C."/>
            <person name="Salcher M."/>
            <person name="Ghai R."/>
            <person name="Kavagutti S V."/>
        </authorList>
    </citation>
    <scope>NUCLEOTIDE SEQUENCE</scope>
</reference>
<accession>A0A6J7I3I3</accession>
<dbReference type="Pfam" id="PF11697">
    <property type="entry name" value="DUF3293"/>
    <property type="match status" value="1"/>
</dbReference>
<dbReference type="InterPro" id="IPR021710">
    <property type="entry name" value="DUF3293"/>
</dbReference>
<organism evidence="1">
    <name type="scientific">freshwater metagenome</name>
    <dbReference type="NCBI Taxonomy" id="449393"/>
    <lineage>
        <taxon>unclassified sequences</taxon>
        <taxon>metagenomes</taxon>
        <taxon>ecological metagenomes</taxon>
    </lineage>
</organism>
<dbReference type="AlphaFoldDB" id="A0A6J7I3I3"/>
<dbReference type="EMBL" id="CAFBMR010000092">
    <property type="protein sequence ID" value="CAB4925214.1"/>
    <property type="molecule type" value="Genomic_DNA"/>
</dbReference>
<gene>
    <name evidence="1" type="ORF">UFOPK3610_01638</name>
</gene>
<protein>
    <submittedName>
        <fullName evidence="1">Unannotated protein</fullName>
    </submittedName>
</protein>
<name>A0A6J7I3I3_9ZZZZ</name>
<evidence type="ECO:0000313" key="1">
    <source>
        <dbReference type="EMBL" id="CAB4925214.1"/>
    </source>
</evidence>